<dbReference type="SUPFAM" id="SSF50486">
    <property type="entry name" value="FMT C-terminal domain-like"/>
    <property type="match status" value="1"/>
</dbReference>
<feature type="domain" description="Formyl transferase N-terminal" evidence="6">
    <location>
        <begin position="6"/>
        <end position="181"/>
    </location>
</feature>
<evidence type="ECO:0000259" key="6">
    <source>
        <dbReference type="Pfam" id="PF00551"/>
    </source>
</evidence>
<dbReference type="InterPro" id="IPR005794">
    <property type="entry name" value="Fmt"/>
</dbReference>
<dbReference type="HAMAP" id="MF_00182">
    <property type="entry name" value="Formyl_trans"/>
    <property type="match status" value="1"/>
</dbReference>
<keyword evidence="3 5" id="KW-0808">Transferase</keyword>
<dbReference type="InterPro" id="IPR002376">
    <property type="entry name" value="Formyl_transf_N"/>
</dbReference>
<evidence type="ECO:0000313" key="8">
    <source>
        <dbReference type="EMBL" id="RFM25106.1"/>
    </source>
</evidence>
<dbReference type="Pfam" id="PF02911">
    <property type="entry name" value="Formyl_trans_C"/>
    <property type="match status" value="1"/>
</dbReference>
<protein>
    <recommendedName>
        <fullName evidence="2 5">Methionyl-tRNA formyltransferase</fullName>
        <ecNumber evidence="2 5">2.1.2.9</ecNumber>
    </recommendedName>
</protein>
<evidence type="ECO:0000256" key="2">
    <source>
        <dbReference type="ARBA" id="ARBA00012261"/>
    </source>
</evidence>
<gene>
    <name evidence="5" type="primary">fmt</name>
    <name evidence="8" type="ORF">D0433_02735</name>
</gene>
<organism evidence="8 9">
    <name type="scientific">Candidatus Thermochlorobacter aerophilus</name>
    <dbReference type="NCBI Taxonomy" id="1868324"/>
    <lineage>
        <taxon>Bacteria</taxon>
        <taxon>Pseudomonadati</taxon>
        <taxon>Chlorobiota</taxon>
        <taxon>Chlorobiia</taxon>
        <taxon>Chlorobiales</taxon>
        <taxon>Candidatus Thermochlorobacteriaceae</taxon>
        <taxon>Candidatus Thermochlorobacter</taxon>
    </lineage>
</organism>
<dbReference type="InterPro" id="IPR044135">
    <property type="entry name" value="Met-tRNA-FMT_C"/>
</dbReference>
<dbReference type="InterPro" id="IPR011034">
    <property type="entry name" value="Formyl_transferase-like_C_sf"/>
</dbReference>
<dbReference type="GO" id="GO:0005829">
    <property type="term" value="C:cytosol"/>
    <property type="evidence" value="ECO:0007669"/>
    <property type="project" value="TreeGrafter"/>
</dbReference>
<dbReference type="GO" id="GO:0004479">
    <property type="term" value="F:methionyl-tRNA formyltransferase activity"/>
    <property type="evidence" value="ECO:0007669"/>
    <property type="project" value="UniProtKB-UniRule"/>
</dbReference>
<keyword evidence="4 5" id="KW-0648">Protein biosynthesis</keyword>
<comment type="catalytic activity">
    <reaction evidence="5">
        <text>L-methionyl-tRNA(fMet) + (6R)-10-formyltetrahydrofolate = N-formyl-L-methionyl-tRNA(fMet) + (6S)-5,6,7,8-tetrahydrofolate + H(+)</text>
        <dbReference type="Rhea" id="RHEA:24380"/>
        <dbReference type="Rhea" id="RHEA-COMP:9952"/>
        <dbReference type="Rhea" id="RHEA-COMP:9953"/>
        <dbReference type="ChEBI" id="CHEBI:15378"/>
        <dbReference type="ChEBI" id="CHEBI:57453"/>
        <dbReference type="ChEBI" id="CHEBI:78530"/>
        <dbReference type="ChEBI" id="CHEBI:78844"/>
        <dbReference type="ChEBI" id="CHEBI:195366"/>
        <dbReference type="EC" id="2.1.2.9"/>
    </reaction>
</comment>
<dbReference type="InterPro" id="IPR041711">
    <property type="entry name" value="Met-tRNA-FMT_N"/>
</dbReference>
<dbReference type="CDD" id="cd08646">
    <property type="entry name" value="FMT_core_Met-tRNA-FMT_N"/>
    <property type="match status" value="1"/>
</dbReference>
<evidence type="ECO:0000313" key="9">
    <source>
        <dbReference type="Proteomes" id="UP000266389"/>
    </source>
</evidence>
<evidence type="ECO:0000256" key="5">
    <source>
        <dbReference type="HAMAP-Rule" id="MF_00182"/>
    </source>
</evidence>
<evidence type="ECO:0000256" key="4">
    <source>
        <dbReference type="ARBA" id="ARBA00022917"/>
    </source>
</evidence>
<feature type="binding site" evidence="5">
    <location>
        <begin position="111"/>
        <end position="114"/>
    </location>
    <ligand>
        <name>(6S)-5,6,7,8-tetrahydrofolate</name>
        <dbReference type="ChEBI" id="CHEBI:57453"/>
    </ligand>
</feature>
<dbReference type="InterPro" id="IPR036477">
    <property type="entry name" value="Formyl_transf_N_sf"/>
</dbReference>
<evidence type="ECO:0000256" key="1">
    <source>
        <dbReference type="ARBA" id="ARBA00010699"/>
    </source>
</evidence>
<accession>A0A395M2Z0</accession>
<name>A0A395M2Z0_9BACT</name>
<comment type="similarity">
    <text evidence="1 5">Belongs to the Fmt family.</text>
</comment>
<evidence type="ECO:0000259" key="7">
    <source>
        <dbReference type="Pfam" id="PF02911"/>
    </source>
</evidence>
<evidence type="ECO:0000256" key="3">
    <source>
        <dbReference type="ARBA" id="ARBA00022679"/>
    </source>
</evidence>
<proteinExistence type="inferred from homology"/>
<dbReference type="AlphaFoldDB" id="A0A395M2Z0"/>
<dbReference type="PANTHER" id="PTHR11138">
    <property type="entry name" value="METHIONYL-TRNA FORMYLTRANSFERASE"/>
    <property type="match status" value="1"/>
</dbReference>
<dbReference type="SUPFAM" id="SSF53328">
    <property type="entry name" value="Formyltransferase"/>
    <property type="match status" value="1"/>
</dbReference>
<dbReference type="EMBL" id="PHFL01000010">
    <property type="protein sequence ID" value="RFM25106.1"/>
    <property type="molecule type" value="Genomic_DNA"/>
</dbReference>
<dbReference type="Proteomes" id="UP000266389">
    <property type="component" value="Unassembled WGS sequence"/>
</dbReference>
<dbReference type="PANTHER" id="PTHR11138:SF5">
    <property type="entry name" value="METHIONYL-TRNA FORMYLTRANSFERASE, MITOCHONDRIAL"/>
    <property type="match status" value="1"/>
</dbReference>
<dbReference type="Pfam" id="PF00551">
    <property type="entry name" value="Formyl_trans_N"/>
    <property type="match status" value="1"/>
</dbReference>
<dbReference type="NCBIfam" id="TIGR00460">
    <property type="entry name" value="fmt"/>
    <property type="match status" value="1"/>
</dbReference>
<comment type="function">
    <text evidence="5">Attaches a formyl group to the free amino group of methionyl-tRNA(fMet). The formyl group appears to play a dual role in the initiator identity of N-formylmethionyl-tRNA by promoting its recognition by IF2 and preventing the misappropriation of this tRNA by the elongation apparatus.</text>
</comment>
<reference evidence="8 9" key="1">
    <citation type="journal article" date="2011" name="ISME J.">
        <title>Community ecology of hot spring cyanobacterial mats: predominant populations and their functional potential.</title>
        <authorList>
            <person name="Klatt C.G."/>
            <person name="Wood J.M."/>
            <person name="Rusch D.B."/>
            <person name="Bateson M.M."/>
            <person name="Hamamura N."/>
            <person name="Heidelberg J.F."/>
            <person name="Grossman A.R."/>
            <person name="Bhaya D."/>
            <person name="Cohan F.M."/>
            <person name="Kuhl M."/>
            <person name="Bryant D.A."/>
            <person name="Ward D.M."/>
        </authorList>
    </citation>
    <scope>NUCLEOTIDE SEQUENCE [LARGE SCALE GENOMIC DNA]</scope>
    <source>
        <strain evidence="8">OS</strain>
    </source>
</reference>
<dbReference type="InterPro" id="IPR005793">
    <property type="entry name" value="Formyl_trans_C"/>
</dbReference>
<dbReference type="EC" id="2.1.2.9" evidence="2 5"/>
<comment type="caution">
    <text evidence="8">The sequence shown here is derived from an EMBL/GenBank/DDBJ whole genome shotgun (WGS) entry which is preliminary data.</text>
</comment>
<dbReference type="Gene3D" id="3.40.50.12230">
    <property type="match status" value="1"/>
</dbReference>
<feature type="domain" description="Formyl transferase C-terminal" evidence="7">
    <location>
        <begin position="205"/>
        <end position="302"/>
    </location>
</feature>
<dbReference type="CDD" id="cd08704">
    <property type="entry name" value="Met_tRNA_FMT_C"/>
    <property type="match status" value="1"/>
</dbReference>
<sequence length="310" mass="34200">MSLRTVFMGTPEFAVPSLRKVVASGYEVVLVVTSPDKPRQSARSEPEPTPVKKTALELGLPVLEIEDLNNPDFDCALRQAAPDVMVVVAFRILPARIFSIAPKGIFNLHASLLPKYRGAAPINWAIINGEKETGVTTFFLQEKVDTGQMIVQKRLEIFPDEVATELAARLSVLGAEAVVETLDLIRRDAVVPIPQDDSLATKAPKLTKENTQINWNLPATAVHQFVCGLSERPAAWTTFEGKVVKIYRSKVIEPTGAGDAGKWHISRDALYVSCAEGLLEILSLQIEGKKRMRASDFLRGYRVKGHERFV</sequence>